<sequence>MHRQLESVRERCSQML</sequence>
<proteinExistence type="predicted"/>
<reference evidence="1" key="2">
    <citation type="journal article" date="2015" name="Fish Shellfish Immunol.">
        <title>Early steps in the European eel (Anguilla anguilla)-Vibrio vulnificus interaction in the gills: Role of the RtxA13 toxin.</title>
        <authorList>
            <person name="Callol A."/>
            <person name="Pajuelo D."/>
            <person name="Ebbesson L."/>
            <person name="Teles M."/>
            <person name="MacKenzie S."/>
            <person name="Amaro C."/>
        </authorList>
    </citation>
    <scope>NUCLEOTIDE SEQUENCE</scope>
</reference>
<protein>
    <submittedName>
        <fullName evidence="1">Uncharacterized protein</fullName>
    </submittedName>
</protein>
<organism evidence="1">
    <name type="scientific">Anguilla anguilla</name>
    <name type="common">European freshwater eel</name>
    <name type="synonym">Muraena anguilla</name>
    <dbReference type="NCBI Taxonomy" id="7936"/>
    <lineage>
        <taxon>Eukaryota</taxon>
        <taxon>Metazoa</taxon>
        <taxon>Chordata</taxon>
        <taxon>Craniata</taxon>
        <taxon>Vertebrata</taxon>
        <taxon>Euteleostomi</taxon>
        <taxon>Actinopterygii</taxon>
        <taxon>Neopterygii</taxon>
        <taxon>Teleostei</taxon>
        <taxon>Anguilliformes</taxon>
        <taxon>Anguillidae</taxon>
        <taxon>Anguilla</taxon>
    </lineage>
</organism>
<reference evidence="1" key="1">
    <citation type="submission" date="2014-11" db="EMBL/GenBank/DDBJ databases">
        <authorList>
            <person name="Amaro Gonzalez C."/>
        </authorList>
    </citation>
    <scope>NUCLEOTIDE SEQUENCE</scope>
</reference>
<dbReference type="EMBL" id="GBXM01056371">
    <property type="protein sequence ID" value="JAH52206.1"/>
    <property type="molecule type" value="Transcribed_RNA"/>
</dbReference>
<name>A0A0E9TF16_ANGAN</name>
<dbReference type="AlphaFoldDB" id="A0A0E9TF16"/>
<accession>A0A0E9TF16</accession>
<evidence type="ECO:0000313" key="1">
    <source>
        <dbReference type="EMBL" id="JAH52206.1"/>
    </source>
</evidence>